<proteinExistence type="predicted"/>
<protein>
    <submittedName>
        <fullName evidence="1">Uncharacterized protein</fullName>
    </submittedName>
</protein>
<accession>A0ABT9PG69</accession>
<organism evidence="1 2">
    <name type="scientific">Trueperella abortisuis</name>
    <dbReference type="NCBI Taxonomy" id="445930"/>
    <lineage>
        <taxon>Bacteria</taxon>
        <taxon>Bacillati</taxon>
        <taxon>Actinomycetota</taxon>
        <taxon>Actinomycetes</taxon>
        <taxon>Actinomycetales</taxon>
        <taxon>Actinomycetaceae</taxon>
        <taxon>Trueperella</taxon>
    </lineage>
</organism>
<sequence>MPYLIGTLVSSLTAHAASSLTSVERISQLSKSLTNTSRQSASD</sequence>
<keyword evidence="2" id="KW-1185">Reference proteome</keyword>
<dbReference type="EMBL" id="JAUSQL010000001">
    <property type="protein sequence ID" value="MDP9831713.1"/>
    <property type="molecule type" value="Genomic_DNA"/>
</dbReference>
<comment type="caution">
    <text evidence="1">The sequence shown here is derived from an EMBL/GenBank/DDBJ whole genome shotgun (WGS) entry which is preliminary data.</text>
</comment>
<evidence type="ECO:0000313" key="2">
    <source>
        <dbReference type="Proteomes" id="UP001230145"/>
    </source>
</evidence>
<dbReference type="Proteomes" id="UP001230145">
    <property type="component" value="Unassembled WGS sequence"/>
</dbReference>
<name>A0ABT9PG69_9ACTO</name>
<evidence type="ECO:0000313" key="1">
    <source>
        <dbReference type="EMBL" id="MDP9831713.1"/>
    </source>
</evidence>
<reference evidence="1 2" key="1">
    <citation type="submission" date="2023-07" db="EMBL/GenBank/DDBJ databases">
        <title>Sequencing the genomes of 1000 actinobacteria strains.</title>
        <authorList>
            <person name="Klenk H.-P."/>
        </authorList>
    </citation>
    <scope>NUCLEOTIDE SEQUENCE [LARGE SCALE GENOMIC DNA]</scope>
    <source>
        <strain evidence="1 2">DSM 19515</strain>
    </source>
</reference>
<gene>
    <name evidence="1" type="ORF">J2S45_000392</name>
</gene>